<reference evidence="2 3" key="1">
    <citation type="submission" date="2013-12" db="EMBL/GenBank/DDBJ databases">
        <authorList>
            <person name="Stott M."/>
        </authorList>
    </citation>
    <scope>NUCLEOTIDE SEQUENCE [LARGE SCALE GENOMIC DNA]</scope>
    <source>
        <strain evidence="2 3">K22</strain>
    </source>
</reference>
<evidence type="ECO:0000313" key="2">
    <source>
        <dbReference type="EMBL" id="CDM65912.1"/>
    </source>
</evidence>
<feature type="domain" description="Ice-binding protein C-terminal" evidence="1">
    <location>
        <begin position="181"/>
        <end position="204"/>
    </location>
</feature>
<evidence type="ECO:0000259" key="1">
    <source>
        <dbReference type="Pfam" id="PF07589"/>
    </source>
</evidence>
<dbReference type="NCBIfam" id="TIGR02595">
    <property type="entry name" value="PEP_CTERM"/>
    <property type="match status" value="1"/>
</dbReference>
<name>A0A0B6WYV2_9BACT</name>
<dbReference type="Proteomes" id="UP000031518">
    <property type="component" value="Unassembled WGS sequence"/>
</dbReference>
<gene>
    <name evidence="2" type="ORF">PYK22_01920</name>
</gene>
<proteinExistence type="predicted"/>
<accession>A0A0B6WYV2</accession>
<organism evidence="2 3">
    <name type="scientific">Pyrinomonas methylaliphatogenes</name>
    <dbReference type="NCBI Taxonomy" id="454194"/>
    <lineage>
        <taxon>Bacteria</taxon>
        <taxon>Pseudomonadati</taxon>
        <taxon>Acidobacteriota</taxon>
        <taxon>Blastocatellia</taxon>
        <taxon>Blastocatellales</taxon>
        <taxon>Pyrinomonadaceae</taxon>
        <taxon>Pyrinomonas</taxon>
    </lineage>
</organism>
<dbReference type="AlphaFoldDB" id="A0A0B6WYV2"/>
<dbReference type="InterPro" id="IPR013424">
    <property type="entry name" value="Ice-binding_C"/>
</dbReference>
<reference evidence="2 3" key="2">
    <citation type="submission" date="2015-01" db="EMBL/GenBank/DDBJ databases">
        <title>Complete genome sequence of Pyrinomonas methylaliphatogenes type strain K22T.</title>
        <authorList>
            <person name="Lee K.C.Y."/>
            <person name="Power J.F."/>
            <person name="Dunfield P.F."/>
            <person name="Morgan X.C."/>
            <person name="Huttenhower C."/>
            <person name="Stott M.B."/>
        </authorList>
    </citation>
    <scope>NUCLEOTIDE SEQUENCE [LARGE SCALE GENOMIC DNA]</scope>
    <source>
        <strain evidence="2 3">K22</strain>
    </source>
</reference>
<dbReference type="EMBL" id="CBXV010000006">
    <property type="protein sequence ID" value="CDM65912.1"/>
    <property type="molecule type" value="Genomic_DNA"/>
</dbReference>
<dbReference type="Pfam" id="PF07589">
    <property type="entry name" value="PEP-CTERM"/>
    <property type="match status" value="1"/>
</dbReference>
<dbReference type="RefSeq" id="WP_162199827.1">
    <property type="nucleotide sequence ID" value="NZ_CBXV010000006.1"/>
</dbReference>
<evidence type="ECO:0000313" key="3">
    <source>
        <dbReference type="Proteomes" id="UP000031518"/>
    </source>
</evidence>
<sequence length="211" mass="21427">MTRFLKTLVVVAVFAAIAGITDVRTVKADTVTYSTSGTFSGSGTSVLTFGGSTISFTGLSNNMATPGSQGFVFAGFGTFNLTHSGSGTDTIPAGTTFTLTITQTSPTSDAGNIVASVTGTVSSSTDSTVFVDFGNPTTNPPPLSLGPGRVSIGGHIYGVFNTSINKPGNPTSLEGYVGETPVPEPATMLLLGTGLAGLAGAARRRMRREEE</sequence>
<keyword evidence="3" id="KW-1185">Reference proteome</keyword>
<protein>
    <submittedName>
        <fullName evidence="2">PEP-CTERM putative exosortase interaction domain-containing protein</fullName>
    </submittedName>
</protein>